<dbReference type="AlphaFoldDB" id="A0A975B0M2"/>
<evidence type="ECO:0000259" key="2">
    <source>
        <dbReference type="Pfam" id="PF07603"/>
    </source>
</evidence>
<keyword evidence="4" id="KW-1185">Reference proteome</keyword>
<dbReference type="Pfam" id="PF07603">
    <property type="entry name" value="Lcl_C"/>
    <property type="match status" value="1"/>
</dbReference>
<accession>A0A975B0M2</accession>
<reference evidence="3" key="2">
    <citation type="submission" date="2021-04" db="EMBL/GenBank/DDBJ databases">
        <title>Isolation and characterization of a novel species of the genus Sulfurimonas.</title>
        <authorList>
            <person name="Fukui M."/>
        </authorList>
    </citation>
    <scope>NUCLEOTIDE SEQUENCE</scope>
    <source>
        <strain evidence="3">H1576</strain>
    </source>
</reference>
<dbReference type="KEGG" id="saqt:GJV85_07965"/>
<reference evidence="3" key="1">
    <citation type="submission" date="2019-11" db="EMBL/GenBank/DDBJ databases">
        <authorList>
            <person name="Kojima H."/>
        </authorList>
    </citation>
    <scope>NUCLEOTIDE SEQUENCE</scope>
    <source>
        <strain evidence="3">H1576</strain>
    </source>
</reference>
<dbReference type="EMBL" id="CP046072">
    <property type="protein sequence ID" value="QSZ42047.1"/>
    <property type="molecule type" value="Genomic_DNA"/>
</dbReference>
<evidence type="ECO:0000313" key="3">
    <source>
        <dbReference type="EMBL" id="QSZ42047.1"/>
    </source>
</evidence>
<evidence type="ECO:0000256" key="1">
    <source>
        <dbReference type="SAM" id="SignalP"/>
    </source>
</evidence>
<organism evidence="3 4">
    <name type="scientific">Sulfurimonas aquatica</name>
    <dbReference type="NCBI Taxonomy" id="2672570"/>
    <lineage>
        <taxon>Bacteria</taxon>
        <taxon>Pseudomonadati</taxon>
        <taxon>Campylobacterota</taxon>
        <taxon>Epsilonproteobacteria</taxon>
        <taxon>Campylobacterales</taxon>
        <taxon>Sulfurimonadaceae</taxon>
        <taxon>Sulfurimonas</taxon>
    </lineage>
</organism>
<feature type="domain" description="Lcl C-terminal" evidence="2">
    <location>
        <begin position="40"/>
        <end position="155"/>
    </location>
</feature>
<dbReference type="RefSeq" id="WP_207560863.1">
    <property type="nucleotide sequence ID" value="NZ_CP046072.1"/>
</dbReference>
<dbReference type="Proteomes" id="UP000671852">
    <property type="component" value="Chromosome"/>
</dbReference>
<dbReference type="InterPro" id="IPR011460">
    <property type="entry name" value="Lcl_C"/>
</dbReference>
<sequence length="158" mass="18562">MIKTALIITLSASLASAWFVPTFSWGGDNDDFTNVDKNFVRDNNRSVVINEKTSKMYYDGPSSNNMHFFAAWDYCQKMDFAGYSDWRVISKNEARDLLENSRRTITVKHAFKNVQEAIYWTSTEDNFEQAWYIDFDLGRYSTKKQTYKYKAICVRDMK</sequence>
<feature type="signal peptide" evidence="1">
    <location>
        <begin position="1"/>
        <end position="26"/>
    </location>
</feature>
<gene>
    <name evidence="3" type="ORF">GJV85_07965</name>
</gene>
<keyword evidence="1" id="KW-0732">Signal</keyword>
<proteinExistence type="predicted"/>
<feature type="chain" id="PRO_5037332463" evidence="1">
    <location>
        <begin position="27"/>
        <end position="158"/>
    </location>
</feature>
<protein>
    <submittedName>
        <fullName evidence="3">DUF1566 domain-containing protein</fullName>
    </submittedName>
</protein>
<evidence type="ECO:0000313" key="4">
    <source>
        <dbReference type="Proteomes" id="UP000671852"/>
    </source>
</evidence>
<name>A0A975B0M2_9BACT</name>